<dbReference type="GeneTree" id="ENSGT01130000282220"/>
<name>A0A667ZR51_9TELE</name>
<organism evidence="1 2">
    <name type="scientific">Myripristis murdjan</name>
    <name type="common">pinecone soldierfish</name>
    <dbReference type="NCBI Taxonomy" id="586833"/>
    <lineage>
        <taxon>Eukaryota</taxon>
        <taxon>Metazoa</taxon>
        <taxon>Chordata</taxon>
        <taxon>Craniata</taxon>
        <taxon>Vertebrata</taxon>
        <taxon>Euteleostomi</taxon>
        <taxon>Actinopterygii</taxon>
        <taxon>Neopterygii</taxon>
        <taxon>Teleostei</taxon>
        <taxon>Neoteleostei</taxon>
        <taxon>Acanthomorphata</taxon>
        <taxon>Holocentriformes</taxon>
        <taxon>Holocentridae</taxon>
        <taxon>Myripristis</taxon>
    </lineage>
</organism>
<reference evidence="1" key="1">
    <citation type="submission" date="2019-06" db="EMBL/GenBank/DDBJ databases">
        <authorList>
            <consortium name="Wellcome Sanger Institute Data Sharing"/>
        </authorList>
    </citation>
    <scope>NUCLEOTIDE SEQUENCE [LARGE SCALE GENOMIC DNA]</scope>
</reference>
<dbReference type="GO" id="GO:0003676">
    <property type="term" value="F:nucleic acid binding"/>
    <property type="evidence" value="ECO:0007669"/>
    <property type="project" value="InterPro"/>
</dbReference>
<dbReference type="AlphaFoldDB" id="A0A667ZR51"/>
<evidence type="ECO:0000313" key="2">
    <source>
        <dbReference type="Proteomes" id="UP000472263"/>
    </source>
</evidence>
<evidence type="ECO:0000313" key="1">
    <source>
        <dbReference type="Ensembl" id="ENSMMDP00005035331.1"/>
    </source>
</evidence>
<evidence type="ECO:0008006" key="3">
    <source>
        <dbReference type="Google" id="ProtNLM"/>
    </source>
</evidence>
<reference evidence="1" key="3">
    <citation type="submission" date="2025-09" db="UniProtKB">
        <authorList>
            <consortium name="Ensembl"/>
        </authorList>
    </citation>
    <scope>IDENTIFICATION</scope>
</reference>
<reference evidence="1" key="2">
    <citation type="submission" date="2025-08" db="UniProtKB">
        <authorList>
            <consortium name="Ensembl"/>
        </authorList>
    </citation>
    <scope>IDENTIFICATION</scope>
</reference>
<dbReference type="InParanoid" id="A0A667ZR51"/>
<keyword evidence="2" id="KW-1185">Reference proteome</keyword>
<proteinExistence type="predicted"/>
<dbReference type="InterPro" id="IPR036397">
    <property type="entry name" value="RNaseH_sf"/>
</dbReference>
<protein>
    <recommendedName>
        <fullName evidence="3">Transposase Tc1-like domain-containing protein</fullName>
    </recommendedName>
</protein>
<dbReference type="Proteomes" id="UP000472263">
    <property type="component" value="Chromosome 14"/>
</dbReference>
<accession>A0A667ZR51</accession>
<dbReference type="Gene3D" id="3.30.420.10">
    <property type="entry name" value="Ribonuclease H-like superfamily/Ribonuclease H"/>
    <property type="match status" value="1"/>
</dbReference>
<dbReference type="Ensembl" id="ENSMMDT00005036105.1">
    <property type="protein sequence ID" value="ENSMMDP00005035331.1"/>
    <property type="gene ID" value="ENSMMDG00005016600.1"/>
</dbReference>
<sequence>MAEHMKARLEFAKKHLQDSWTVINKILWSDETKRHVWRKPGITHHLPNTISRKGGKLNGAQYRDILNETWSASGPDRALT</sequence>